<comment type="caution">
    <text evidence="1">The sequence shown here is derived from an EMBL/GenBank/DDBJ whole genome shotgun (WGS) entry which is preliminary data.</text>
</comment>
<reference evidence="1 2" key="1">
    <citation type="journal article" date="2020" name="Microb. Ecol.">
        <title>Ecogenomics of the Marine Benthic Filamentous Cyanobacterium Adonisia.</title>
        <authorList>
            <person name="Walter J.M."/>
            <person name="Coutinho F.H."/>
            <person name="Leomil L."/>
            <person name="Hargreaves P.I."/>
            <person name="Campeao M.E."/>
            <person name="Vieira V.V."/>
            <person name="Silva B.S."/>
            <person name="Fistarol G.O."/>
            <person name="Salomon P.S."/>
            <person name="Sawabe T."/>
            <person name="Mino S."/>
            <person name="Hosokawa M."/>
            <person name="Miyashita H."/>
            <person name="Maruyama F."/>
            <person name="van Verk M.C."/>
            <person name="Dutilh B.E."/>
            <person name="Thompson C.C."/>
            <person name="Thompson F.L."/>
        </authorList>
    </citation>
    <scope>NUCLEOTIDE SEQUENCE [LARGE SCALE GENOMIC DNA]</scope>
    <source>
        <strain evidence="1 2">CCMR0082</strain>
    </source>
</reference>
<sequence>MTSVLEALKSAQFVVNADGQKVAVQLSPVLWQALLTWLETAESIPSLEELLDTTVNVASHEDVAVFSCIETIQSDQTLVSAATQLSEPAFANVWNNPEDDIYNES</sequence>
<accession>A0A6M0SGI6</accession>
<proteinExistence type="predicted"/>
<dbReference type="Proteomes" id="UP000473574">
    <property type="component" value="Unassembled WGS sequence"/>
</dbReference>
<protein>
    <submittedName>
        <fullName evidence="1">Uncharacterized protein</fullName>
    </submittedName>
</protein>
<name>A0A6M0SGI6_9CYAN</name>
<dbReference type="AlphaFoldDB" id="A0A6M0SGI6"/>
<organism evidence="1 2">
    <name type="scientific">Adonisia turfae CCMR0082</name>
    <dbReference type="NCBI Taxonomy" id="2304604"/>
    <lineage>
        <taxon>Bacteria</taxon>
        <taxon>Bacillati</taxon>
        <taxon>Cyanobacteriota</taxon>
        <taxon>Adonisia</taxon>
        <taxon>Adonisia turfae</taxon>
    </lineage>
</organism>
<dbReference type="EMBL" id="QZCE01000002">
    <property type="protein sequence ID" value="NEZ66722.1"/>
    <property type="molecule type" value="Genomic_DNA"/>
</dbReference>
<evidence type="ECO:0000313" key="1">
    <source>
        <dbReference type="EMBL" id="NEZ66722.1"/>
    </source>
</evidence>
<evidence type="ECO:0000313" key="2">
    <source>
        <dbReference type="Proteomes" id="UP000473574"/>
    </source>
</evidence>
<dbReference type="RefSeq" id="WP_163669135.1">
    <property type="nucleotide sequence ID" value="NZ_QZCE01000002.1"/>
</dbReference>
<gene>
    <name evidence="1" type="ORF">D0962_28860</name>
</gene>